<feature type="transmembrane region" description="Helical" evidence="12">
    <location>
        <begin position="239"/>
        <end position="262"/>
    </location>
</feature>
<feature type="domain" description="RING-CH-type" evidence="14">
    <location>
        <begin position="112"/>
        <end position="181"/>
    </location>
</feature>
<dbReference type="InterPro" id="IPR011016">
    <property type="entry name" value="Znf_RING-CH"/>
</dbReference>
<dbReference type="PANTHER" id="PTHR46065:SF3">
    <property type="entry name" value="FI20425P1"/>
    <property type="match status" value="1"/>
</dbReference>
<keyword evidence="6" id="KW-0833">Ubl conjugation pathway</keyword>
<name>A0A0R3VXE7_TAEAS</name>
<keyword evidence="9 12" id="KW-0472">Membrane</keyword>
<dbReference type="STRING" id="60517.A0A0R3VXE7"/>
<dbReference type="PANTHER" id="PTHR46065">
    <property type="entry name" value="E3 UBIQUITIN-PROTEIN LIGASE MARCH 2/3 FAMILY MEMBER"/>
    <property type="match status" value="1"/>
</dbReference>
<evidence type="ECO:0000256" key="11">
    <source>
        <dbReference type="SAM" id="MobiDB-lite"/>
    </source>
</evidence>
<dbReference type="InterPro" id="IPR001841">
    <property type="entry name" value="Znf_RING"/>
</dbReference>
<evidence type="ECO:0000256" key="2">
    <source>
        <dbReference type="ARBA" id="ARBA00022679"/>
    </source>
</evidence>
<dbReference type="GO" id="GO:0016740">
    <property type="term" value="F:transferase activity"/>
    <property type="evidence" value="ECO:0007669"/>
    <property type="project" value="UniProtKB-KW"/>
</dbReference>
<dbReference type="PROSITE" id="PS51292">
    <property type="entry name" value="ZF_RING_CH"/>
    <property type="match status" value="1"/>
</dbReference>
<keyword evidence="4" id="KW-0479">Metal-binding</keyword>
<feature type="domain" description="RING-type" evidence="13">
    <location>
        <begin position="120"/>
        <end position="175"/>
    </location>
</feature>
<sequence length="319" mass="35873">MLQPAKLIRPGLQSGLLEEPGKDGGNSSNSAGHVHHHAGGVQQEERRLSGGCNDTGDILFKTFPSPSPRLSVKGKEMQKPSTSLNAATAPVPSLLTPHEAAKHNSVGSMTNICPDNFHFCRICRESDESTSDIELDSCGRLIAPCLCDGSMRYVHEKCVQRWMDVSQSKKCELCRFEYEVFTYTKPMKEWDRCLFFFGQLCNLLIFDTILTLLLAIMLWWCAFIVTDSEVYKHIPIMPYGASIPIIIMTLPFTIFCSTFAIFSTKYCCKLGHLWCHFNCVSVVREPPAERIEKMRQQSKSHQHIQTHVIGESGTSTMIF</sequence>
<reference evidence="17" key="1">
    <citation type="submission" date="2017-02" db="UniProtKB">
        <authorList>
            <consortium name="WormBaseParasite"/>
        </authorList>
    </citation>
    <scope>IDENTIFICATION</scope>
</reference>
<comment type="subcellular location">
    <subcellularLocation>
        <location evidence="1">Membrane</location>
        <topology evidence="1">Multi-pass membrane protein</topology>
    </subcellularLocation>
</comment>
<evidence type="ECO:0000256" key="10">
    <source>
        <dbReference type="PROSITE-ProRule" id="PRU00175"/>
    </source>
</evidence>
<keyword evidence="5 10" id="KW-0863">Zinc-finger</keyword>
<evidence type="ECO:0000256" key="12">
    <source>
        <dbReference type="SAM" id="Phobius"/>
    </source>
</evidence>
<evidence type="ECO:0000256" key="3">
    <source>
        <dbReference type="ARBA" id="ARBA00022692"/>
    </source>
</evidence>
<keyword evidence="16" id="KW-1185">Reference proteome</keyword>
<evidence type="ECO:0000256" key="4">
    <source>
        <dbReference type="ARBA" id="ARBA00022723"/>
    </source>
</evidence>
<protein>
    <submittedName>
        <fullName evidence="17">RING-CH-type domain-containing protein</fullName>
    </submittedName>
</protein>
<evidence type="ECO:0000313" key="17">
    <source>
        <dbReference type="WBParaSite" id="TASK_0000209101-mRNA-1"/>
    </source>
</evidence>
<dbReference type="InterPro" id="IPR013083">
    <property type="entry name" value="Znf_RING/FYVE/PHD"/>
</dbReference>
<dbReference type="Proteomes" id="UP000282613">
    <property type="component" value="Unassembled WGS sequence"/>
</dbReference>
<evidence type="ECO:0000256" key="6">
    <source>
        <dbReference type="ARBA" id="ARBA00022786"/>
    </source>
</evidence>
<keyword evidence="2" id="KW-0808">Transferase</keyword>
<keyword evidence="7" id="KW-0862">Zinc</keyword>
<evidence type="ECO:0000256" key="8">
    <source>
        <dbReference type="ARBA" id="ARBA00022989"/>
    </source>
</evidence>
<gene>
    <name evidence="15" type="ORF">TASK_LOCUS2092</name>
</gene>
<evidence type="ECO:0000256" key="9">
    <source>
        <dbReference type="ARBA" id="ARBA00023136"/>
    </source>
</evidence>
<dbReference type="PROSITE" id="PS50089">
    <property type="entry name" value="ZF_RING_2"/>
    <property type="match status" value="1"/>
</dbReference>
<dbReference type="GO" id="GO:0008270">
    <property type="term" value="F:zinc ion binding"/>
    <property type="evidence" value="ECO:0007669"/>
    <property type="project" value="UniProtKB-KW"/>
</dbReference>
<evidence type="ECO:0000313" key="16">
    <source>
        <dbReference type="Proteomes" id="UP000282613"/>
    </source>
</evidence>
<dbReference type="SMART" id="SM00744">
    <property type="entry name" value="RINGv"/>
    <property type="match status" value="1"/>
</dbReference>
<dbReference type="Gene3D" id="3.30.40.10">
    <property type="entry name" value="Zinc/RING finger domain, C3HC4 (zinc finger)"/>
    <property type="match status" value="1"/>
</dbReference>
<proteinExistence type="predicted"/>
<feature type="transmembrane region" description="Helical" evidence="12">
    <location>
        <begin position="194"/>
        <end position="219"/>
    </location>
</feature>
<keyword evidence="8 12" id="KW-1133">Transmembrane helix</keyword>
<evidence type="ECO:0000313" key="15">
    <source>
        <dbReference type="EMBL" id="VDK24332.1"/>
    </source>
</evidence>
<accession>A0A0R3VXE7</accession>
<dbReference type="Pfam" id="PF12906">
    <property type="entry name" value="RINGv"/>
    <property type="match status" value="1"/>
</dbReference>
<dbReference type="OrthoDB" id="264354at2759"/>
<evidence type="ECO:0000256" key="5">
    <source>
        <dbReference type="ARBA" id="ARBA00022771"/>
    </source>
</evidence>
<dbReference type="WBParaSite" id="TASK_0000209101-mRNA-1">
    <property type="protein sequence ID" value="TASK_0000209101-mRNA-1"/>
    <property type="gene ID" value="TASK_0000209101"/>
</dbReference>
<organism evidence="17">
    <name type="scientific">Taenia asiatica</name>
    <name type="common">Asian tapeworm</name>
    <dbReference type="NCBI Taxonomy" id="60517"/>
    <lineage>
        <taxon>Eukaryota</taxon>
        <taxon>Metazoa</taxon>
        <taxon>Spiralia</taxon>
        <taxon>Lophotrochozoa</taxon>
        <taxon>Platyhelminthes</taxon>
        <taxon>Cestoda</taxon>
        <taxon>Eucestoda</taxon>
        <taxon>Cyclophyllidea</taxon>
        <taxon>Taeniidae</taxon>
        <taxon>Taenia</taxon>
    </lineage>
</organism>
<feature type="region of interest" description="Disordered" evidence="11">
    <location>
        <begin position="63"/>
        <end position="84"/>
    </location>
</feature>
<keyword evidence="3 12" id="KW-0812">Transmembrane</keyword>
<evidence type="ECO:0000259" key="13">
    <source>
        <dbReference type="PROSITE" id="PS50089"/>
    </source>
</evidence>
<dbReference type="GO" id="GO:0016020">
    <property type="term" value="C:membrane"/>
    <property type="evidence" value="ECO:0007669"/>
    <property type="project" value="UniProtKB-SubCell"/>
</dbReference>
<dbReference type="EMBL" id="UYRS01000981">
    <property type="protein sequence ID" value="VDK24332.1"/>
    <property type="molecule type" value="Genomic_DNA"/>
</dbReference>
<reference evidence="15 16" key="2">
    <citation type="submission" date="2018-11" db="EMBL/GenBank/DDBJ databases">
        <authorList>
            <consortium name="Pathogen Informatics"/>
        </authorList>
    </citation>
    <scope>NUCLEOTIDE SEQUENCE [LARGE SCALE GENOMIC DNA]</scope>
</reference>
<dbReference type="AlphaFoldDB" id="A0A0R3VXE7"/>
<evidence type="ECO:0000259" key="14">
    <source>
        <dbReference type="PROSITE" id="PS51292"/>
    </source>
</evidence>
<feature type="region of interest" description="Disordered" evidence="11">
    <location>
        <begin position="1"/>
        <end position="48"/>
    </location>
</feature>
<evidence type="ECO:0000256" key="1">
    <source>
        <dbReference type="ARBA" id="ARBA00004141"/>
    </source>
</evidence>
<evidence type="ECO:0000256" key="7">
    <source>
        <dbReference type="ARBA" id="ARBA00022833"/>
    </source>
</evidence>
<dbReference type="SUPFAM" id="SSF57850">
    <property type="entry name" value="RING/U-box"/>
    <property type="match status" value="1"/>
</dbReference>
<dbReference type="CDD" id="cd16495">
    <property type="entry name" value="RING_CH-C4HC3_MARCH"/>
    <property type="match status" value="1"/>
</dbReference>